<dbReference type="EMBL" id="MU006786">
    <property type="protein sequence ID" value="KAF2639592.1"/>
    <property type="molecule type" value="Genomic_DNA"/>
</dbReference>
<name>A0A6A6RX61_9PLEO</name>
<evidence type="ECO:0000313" key="4">
    <source>
        <dbReference type="Proteomes" id="UP000799753"/>
    </source>
</evidence>
<protein>
    <submittedName>
        <fullName evidence="3">Uncharacterized protein</fullName>
    </submittedName>
</protein>
<feature type="region of interest" description="Disordered" evidence="1">
    <location>
        <begin position="1"/>
        <end position="26"/>
    </location>
</feature>
<proteinExistence type="predicted"/>
<evidence type="ECO:0000256" key="1">
    <source>
        <dbReference type="SAM" id="MobiDB-lite"/>
    </source>
</evidence>
<dbReference type="AlphaFoldDB" id="A0A6A6RX61"/>
<feature type="compositionally biased region" description="Basic and acidic residues" evidence="1">
    <location>
        <begin position="1"/>
        <end position="10"/>
    </location>
</feature>
<evidence type="ECO:0000256" key="2">
    <source>
        <dbReference type="SAM" id="Phobius"/>
    </source>
</evidence>
<evidence type="ECO:0000313" key="3">
    <source>
        <dbReference type="EMBL" id="KAF2639592.1"/>
    </source>
</evidence>
<sequence>MRSQQKREADDVVSAEASDGTSNSGVAYSNLNRHPCLPQPLSLSLSLRLTTLCIIAVLLPAVFRLAFGVCRRARGEGSRDVCPTVHYCWRGRGVRPNLHPTARALCPIYY</sequence>
<feature type="transmembrane region" description="Helical" evidence="2">
    <location>
        <begin position="47"/>
        <end position="67"/>
    </location>
</feature>
<keyword evidence="4" id="KW-1185">Reference proteome</keyword>
<keyword evidence="2" id="KW-0812">Transmembrane</keyword>
<dbReference type="Proteomes" id="UP000799753">
    <property type="component" value="Unassembled WGS sequence"/>
</dbReference>
<keyword evidence="2" id="KW-1133">Transmembrane helix</keyword>
<organism evidence="3 4">
    <name type="scientific">Massarina eburnea CBS 473.64</name>
    <dbReference type="NCBI Taxonomy" id="1395130"/>
    <lineage>
        <taxon>Eukaryota</taxon>
        <taxon>Fungi</taxon>
        <taxon>Dikarya</taxon>
        <taxon>Ascomycota</taxon>
        <taxon>Pezizomycotina</taxon>
        <taxon>Dothideomycetes</taxon>
        <taxon>Pleosporomycetidae</taxon>
        <taxon>Pleosporales</taxon>
        <taxon>Massarineae</taxon>
        <taxon>Massarinaceae</taxon>
        <taxon>Massarina</taxon>
    </lineage>
</organism>
<reference evidence="3" key="1">
    <citation type="journal article" date="2020" name="Stud. Mycol.">
        <title>101 Dothideomycetes genomes: a test case for predicting lifestyles and emergence of pathogens.</title>
        <authorList>
            <person name="Haridas S."/>
            <person name="Albert R."/>
            <person name="Binder M."/>
            <person name="Bloem J."/>
            <person name="Labutti K."/>
            <person name="Salamov A."/>
            <person name="Andreopoulos B."/>
            <person name="Baker S."/>
            <person name="Barry K."/>
            <person name="Bills G."/>
            <person name="Bluhm B."/>
            <person name="Cannon C."/>
            <person name="Castanera R."/>
            <person name="Culley D."/>
            <person name="Daum C."/>
            <person name="Ezra D."/>
            <person name="Gonzalez J."/>
            <person name="Henrissat B."/>
            <person name="Kuo A."/>
            <person name="Liang C."/>
            <person name="Lipzen A."/>
            <person name="Lutzoni F."/>
            <person name="Magnuson J."/>
            <person name="Mondo S."/>
            <person name="Nolan M."/>
            <person name="Ohm R."/>
            <person name="Pangilinan J."/>
            <person name="Park H.-J."/>
            <person name="Ramirez L."/>
            <person name="Alfaro M."/>
            <person name="Sun H."/>
            <person name="Tritt A."/>
            <person name="Yoshinaga Y."/>
            <person name="Zwiers L.-H."/>
            <person name="Turgeon B."/>
            <person name="Goodwin S."/>
            <person name="Spatafora J."/>
            <person name="Crous P."/>
            <person name="Grigoriev I."/>
        </authorList>
    </citation>
    <scope>NUCLEOTIDE SEQUENCE</scope>
    <source>
        <strain evidence="3">CBS 473.64</strain>
    </source>
</reference>
<accession>A0A6A6RX61</accession>
<keyword evidence="2" id="KW-0472">Membrane</keyword>
<gene>
    <name evidence="3" type="ORF">P280DRAFT_41616</name>
</gene>